<dbReference type="Pfam" id="PF16312">
    <property type="entry name" value="Oberon_cc"/>
    <property type="match status" value="1"/>
</dbReference>
<keyword evidence="12" id="KW-1185">Reference proteome</keyword>
<comment type="caution">
    <text evidence="11">The sequence shown here is derived from an EMBL/GenBank/DDBJ whole genome shotgun (WGS) entry which is preliminary data.</text>
</comment>
<keyword evidence="3" id="KW-0863">Zinc-finger</keyword>
<evidence type="ECO:0000256" key="3">
    <source>
        <dbReference type="ARBA" id="ARBA00022771"/>
    </source>
</evidence>
<dbReference type="EMBL" id="LFYR01001757">
    <property type="protein sequence ID" value="KMZ59638.1"/>
    <property type="molecule type" value="Genomic_DNA"/>
</dbReference>
<dbReference type="PANTHER" id="PTHR21736">
    <property type="entry name" value="VERNALIZATION-INSENSITIVE PROTEIN 3"/>
    <property type="match status" value="1"/>
</dbReference>
<dbReference type="PRINTS" id="PR01544">
    <property type="entry name" value="ARATH130DUF"/>
</dbReference>
<feature type="domain" description="Oberon-like PHD finger" evidence="9">
    <location>
        <begin position="437"/>
        <end position="560"/>
    </location>
</feature>
<feature type="coiled-coil region" evidence="7">
    <location>
        <begin position="722"/>
        <end position="770"/>
    </location>
</feature>
<evidence type="ECO:0000256" key="4">
    <source>
        <dbReference type="ARBA" id="ARBA00022833"/>
    </source>
</evidence>
<evidence type="ECO:0000313" key="11">
    <source>
        <dbReference type="EMBL" id="KMZ59638.1"/>
    </source>
</evidence>
<dbReference type="GO" id="GO:0010492">
    <property type="term" value="P:maintenance of shoot apical meristem identity"/>
    <property type="evidence" value="ECO:0000318"/>
    <property type="project" value="GO_Central"/>
</dbReference>
<dbReference type="OMA" id="CAKNWGL"/>
<dbReference type="InterPro" id="IPR004082">
    <property type="entry name" value="OBERON"/>
</dbReference>
<name>A0A0K9NSS4_ZOSMR</name>
<keyword evidence="5 7" id="KW-0175">Coiled coil</keyword>
<feature type="domain" description="Oberon coiled-coil region" evidence="10">
    <location>
        <begin position="658"/>
        <end position="761"/>
    </location>
</feature>
<feature type="compositionally biased region" description="Low complexity" evidence="8">
    <location>
        <begin position="157"/>
        <end position="169"/>
    </location>
</feature>
<feature type="region of interest" description="Disordered" evidence="8">
    <location>
        <begin position="111"/>
        <end position="131"/>
    </location>
</feature>
<keyword evidence="2" id="KW-0479">Metal-binding</keyword>
<dbReference type="InterPro" id="IPR047578">
    <property type="entry name" value="OBE1-like_PHD"/>
</dbReference>
<evidence type="ECO:0000256" key="2">
    <source>
        <dbReference type="ARBA" id="ARBA00022723"/>
    </source>
</evidence>
<dbReference type="GO" id="GO:0008270">
    <property type="term" value="F:zinc ion binding"/>
    <property type="evidence" value="ECO:0007669"/>
    <property type="project" value="UniProtKB-KW"/>
</dbReference>
<keyword evidence="6" id="KW-0539">Nucleus</keyword>
<evidence type="ECO:0000256" key="7">
    <source>
        <dbReference type="SAM" id="Coils"/>
    </source>
</evidence>
<reference evidence="12" key="1">
    <citation type="journal article" date="2016" name="Nature">
        <title>The genome of the seagrass Zostera marina reveals angiosperm adaptation to the sea.</title>
        <authorList>
            <person name="Olsen J.L."/>
            <person name="Rouze P."/>
            <person name="Verhelst B."/>
            <person name="Lin Y.-C."/>
            <person name="Bayer T."/>
            <person name="Collen J."/>
            <person name="Dattolo E."/>
            <person name="De Paoli E."/>
            <person name="Dittami S."/>
            <person name="Maumus F."/>
            <person name="Michel G."/>
            <person name="Kersting A."/>
            <person name="Lauritano C."/>
            <person name="Lohaus R."/>
            <person name="Toepel M."/>
            <person name="Tonon T."/>
            <person name="Vanneste K."/>
            <person name="Amirebrahimi M."/>
            <person name="Brakel J."/>
            <person name="Bostroem C."/>
            <person name="Chovatia M."/>
            <person name="Grimwood J."/>
            <person name="Jenkins J.W."/>
            <person name="Jueterbock A."/>
            <person name="Mraz A."/>
            <person name="Stam W.T."/>
            <person name="Tice H."/>
            <person name="Bornberg-Bauer E."/>
            <person name="Green P.J."/>
            <person name="Pearson G.A."/>
            <person name="Procaccini G."/>
            <person name="Duarte C.M."/>
            <person name="Schmutz J."/>
            <person name="Reusch T.B.H."/>
            <person name="Van de Peer Y."/>
        </authorList>
    </citation>
    <scope>NUCLEOTIDE SEQUENCE [LARGE SCALE GENOMIC DNA]</scope>
    <source>
        <strain evidence="12">cv. Finnish</strain>
    </source>
</reference>
<feature type="compositionally biased region" description="Basic and acidic residues" evidence="8">
    <location>
        <begin position="25"/>
        <end position="36"/>
    </location>
</feature>
<dbReference type="GO" id="GO:0010468">
    <property type="term" value="P:regulation of gene expression"/>
    <property type="evidence" value="ECO:0000318"/>
    <property type="project" value="GO_Central"/>
</dbReference>
<dbReference type="AlphaFoldDB" id="A0A0K9NSS4"/>
<accession>A0A0K9NSS4</accession>
<evidence type="ECO:0000259" key="10">
    <source>
        <dbReference type="Pfam" id="PF16312"/>
    </source>
</evidence>
<comment type="subcellular location">
    <subcellularLocation>
        <location evidence="1">Nucleus</location>
    </subcellularLocation>
</comment>
<protein>
    <submittedName>
        <fullName evidence="11">Potyviral VPg interacting protein 1</fullName>
    </submittedName>
</protein>
<evidence type="ECO:0000256" key="8">
    <source>
        <dbReference type="SAM" id="MobiDB-lite"/>
    </source>
</evidence>
<evidence type="ECO:0000259" key="9">
    <source>
        <dbReference type="Pfam" id="PF07227"/>
    </source>
</evidence>
<gene>
    <name evidence="11" type="ORF">ZOSMA_66G00580</name>
</gene>
<dbReference type="InterPro" id="IPR032881">
    <property type="entry name" value="Oberon-like_PHD"/>
</dbReference>
<dbReference type="GO" id="GO:0005634">
    <property type="term" value="C:nucleus"/>
    <property type="evidence" value="ECO:0000318"/>
    <property type="project" value="GO_Central"/>
</dbReference>
<evidence type="ECO:0000256" key="1">
    <source>
        <dbReference type="ARBA" id="ARBA00004123"/>
    </source>
</evidence>
<dbReference type="OrthoDB" id="1905265at2759"/>
<feature type="region of interest" description="Disordered" evidence="8">
    <location>
        <begin position="157"/>
        <end position="179"/>
    </location>
</feature>
<dbReference type="Pfam" id="PF07227">
    <property type="entry name" value="PHD_Oberon"/>
    <property type="match status" value="1"/>
</dbReference>
<dbReference type="InterPro" id="IPR032535">
    <property type="entry name" value="Oberon_CC"/>
</dbReference>
<dbReference type="PANTHER" id="PTHR21736:SF38">
    <property type="entry name" value="PROTEIN OBERON 3"/>
    <property type="match status" value="1"/>
</dbReference>
<evidence type="ECO:0000256" key="6">
    <source>
        <dbReference type="ARBA" id="ARBA00023242"/>
    </source>
</evidence>
<evidence type="ECO:0000313" key="12">
    <source>
        <dbReference type="Proteomes" id="UP000036987"/>
    </source>
</evidence>
<dbReference type="Proteomes" id="UP000036987">
    <property type="component" value="Unassembled WGS sequence"/>
</dbReference>
<keyword evidence="4" id="KW-0862">Zinc</keyword>
<dbReference type="GO" id="GO:0010071">
    <property type="term" value="P:root meristem specification"/>
    <property type="evidence" value="ECO:0000318"/>
    <property type="project" value="GO_Central"/>
</dbReference>
<dbReference type="CDD" id="cd15612">
    <property type="entry name" value="PHD_OBE1_like"/>
    <property type="match status" value="1"/>
</dbReference>
<dbReference type="STRING" id="29655.A0A0K9NSS4"/>
<proteinExistence type="predicted"/>
<dbReference type="GO" id="GO:0010078">
    <property type="term" value="P:maintenance of root meristem identity"/>
    <property type="evidence" value="ECO:0000318"/>
    <property type="project" value="GO_Central"/>
</dbReference>
<sequence length="773" mass="86125">MLLEAKKSFSGKTEPIDVDSIPADPDSKARLSERNGGESGGWTSLPSNLAQELTLRYMCENNTTKLGVSCEDNFSLNGIDKSRFKGKQMVPDDLVDGNNSQRRCVERDFLQLGHAGGSSDNNKSNSIEKRGLSNEGQFDFVSEKRIKVDETLNLSLDPPNLSLSLNSSNPSPPRLSGASAMRRSLSNNTFNTQATSGDFAMSRSQSCSHPFSHNPSCSLTHNSTSINEYSRETDHIWYAGGGEGTNGSVHSRFKPIMGDGSNNHSVTFSNQNGYHRFPSSNSKEVGSGFPRINSFDNTCSFPSELPAQSQKEHSNSYSDGVMMAATSTSPETILRQVLSGPIPIAARMLQELPAHLIESTKDYLRMIMTNPAKKYEFSNLQRQLKRRSDLSPDILLKSHKSQLEMLVAVKTGLDNYLTLKDLLPTTELSEIFHLSRCKNIKCKSLLPVHDCDCKICSNQKGFCNDCMCPVCMKFDCAENTCSWVGCDVCSHWCHAICGIQKNLIRPCHISNGSKRTTEMQFHCPGCNHTSEMFGFVKEVFICCAKNWSIETLKKELDCVRMIFRASEDSRGKELRRKAEEVLVLLDKQDVLPAVACDILLQFLQHGTSGSSSKEVIIAEAPLTAIPPKPVNLSNITSSLGAGNIVKPSLDSFDPTAQVSPMKADDGFESLESMVKFKQAEAAMFQRLADDARREVEVYQQISRVKSQKLEEEEYNSLARLCLQETENKRRLKVEELRVLEDSQCDYYKMKMRMEAEMATLLEKMEATKTQWSS</sequence>
<feature type="region of interest" description="Disordered" evidence="8">
    <location>
        <begin position="1"/>
        <end position="45"/>
    </location>
</feature>
<evidence type="ECO:0000256" key="5">
    <source>
        <dbReference type="ARBA" id="ARBA00023054"/>
    </source>
</evidence>
<organism evidence="11 12">
    <name type="scientific">Zostera marina</name>
    <name type="common">Eelgrass</name>
    <dbReference type="NCBI Taxonomy" id="29655"/>
    <lineage>
        <taxon>Eukaryota</taxon>
        <taxon>Viridiplantae</taxon>
        <taxon>Streptophyta</taxon>
        <taxon>Embryophyta</taxon>
        <taxon>Tracheophyta</taxon>
        <taxon>Spermatophyta</taxon>
        <taxon>Magnoliopsida</taxon>
        <taxon>Liliopsida</taxon>
        <taxon>Zosteraceae</taxon>
        <taxon>Zostera</taxon>
    </lineage>
</organism>